<dbReference type="InterPro" id="IPR004107">
    <property type="entry name" value="Integrase_SAM-like_N"/>
</dbReference>
<dbReference type="Pfam" id="PF13495">
    <property type="entry name" value="Phage_int_SAM_4"/>
    <property type="match status" value="1"/>
</dbReference>
<keyword evidence="9" id="KW-1185">Reference proteome</keyword>
<dbReference type="GO" id="GO:0006310">
    <property type="term" value="P:DNA recombination"/>
    <property type="evidence" value="ECO:0007669"/>
    <property type="project" value="UniProtKB-KW"/>
</dbReference>
<evidence type="ECO:0000313" key="8">
    <source>
        <dbReference type="EMBL" id="MBO0939082.1"/>
    </source>
</evidence>
<dbReference type="PANTHER" id="PTHR30349">
    <property type="entry name" value="PHAGE INTEGRASE-RELATED"/>
    <property type="match status" value="1"/>
</dbReference>
<gene>
    <name evidence="8" type="ORF">J2I47_21185</name>
</gene>
<evidence type="ECO:0000256" key="2">
    <source>
        <dbReference type="ARBA" id="ARBA00022908"/>
    </source>
</evidence>
<proteinExistence type="inferred from homology"/>
<dbReference type="InterPro" id="IPR002104">
    <property type="entry name" value="Integrase_catalytic"/>
</dbReference>
<organism evidence="8 9">
    <name type="scientific">Fibrella rubiginis</name>
    <dbReference type="NCBI Taxonomy" id="2817060"/>
    <lineage>
        <taxon>Bacteria</taxon>
        <taxon>Pseudomonadati</taxon>
        <taxon>Bacteroidota</taxon>
        <taxon>Cytophagia</taxon>
        <taxon>Cytophagales</taxon>
        <taxon>Spirosomataceae</taxon>
        <taxon>Fibrella</taxon>
    </lineage>
</organism>
<feature type="domain" description="Core-binding (CB)" evidence="7">
    <location>
        <begin position="124"/>
        <end position="196"/>
    </location>
</feature>
<dbReference type="PANTHER" id="PTHR30349:SF41">
    <property type="entry name" value="INTEGRASE_RECOMBINASE PROTEIN MJ0367-RELATED"/>
    <property type="match status" value="1"/>
</dbReference>
<sequence length="396" mass="45586">MLTISLDHRDPALLTVTFPTDPVGNDLIGQVPGRQWSYSRRCWTVPNTRESIVKIGQLFGRYYCRFDEAVVRLYKPDATPTELEQATNPTWPPAHVPPTKPKPFRHVPPDSAFNQHPVIVALCETLVRLTYSYKTIKNYRQALIALIRYTDSKPVDTLDKAAFQTYLLFLIQKKRFSPSTINVHINAWKFYQEKVLGRDKTYYDVQYPRLPTKLPTVYSVGEVKAIFAATTSLKYRTLFKLVYATGLRLSEVAHLRLVDIDRVRRLIMVRSGKGKKDRVVMLTEKLEATINVYLIIYDPQVYLFENNEPRHGNVAEPLWERTIQRAYSLATHTAGIQKRGGIHALRHSFATHMLEAGYDIRYIQQLLGHSSILTTMRYTHVTAHKISTLKSPLDDL</sequence>
<protein>
    <submittedName>
        <fullName evidence="8">Site-specific integrase</fullName>
    </submittedName>
</protein>
<dbReference type="PROSITE" id="PS51898">
    <property type="entry name" value="TYR_RECOMBINASE"/>
    <property type="match status" value="1"/>
</dbReference>
<dbReference type="InterPro" id="IPR050090">
    <property type="entry name" value="Tyrosine_recombinase_XerCD"/>
</dbReference>
<dbReference type="InterPro" id="IPR013762">
    <property type="entry name" value="Integrase-like_cat_sf"/>
</dbReference>
<evidence type="ECO:0000259" key="6">
    <source>
        <dbReference type="PROSITE" id="PS51898"/>
    </source>
</evidence>
<dbReference type="GO" id="GO:0003677">
    <property type="term" value="F:DNA binding"/>
    <property type="evidence" value="ECO:0007669"/>
    <property type="project" value="UniProtKB-UniRule"/>
</dbReference>
<dbReference type="RefSeq" id="WP_207366616.1">
    <property type="nucleotide sequence ID" value="NZ_JAFMYV010000012.1"/>
</dbReference>
<dbReference type="Gene3D" id="1.10.150.130">
    <property type="match status" value="1"/>
</dbReference>
<dbReference type="Proteomes" id="UP000664034">
    <property type="component" value="Unassembled WGS sequence"/>
</dbReference>
<dbReference type="InterPro" id="IPR011010">
    <property type="entry name" value="DNA_brk_join_enz"/>
</dbReference>
<evidence type="ECO:0000259" key="7">
    <source>
        <dbReference type="PROSITE" id="PS51900"/>
    </source>
</evidence>
<evidence type="ECO:0000256" key="4">
    <source>
        <dbReference type="ARBA" id="ARBA00023172"/>
    </source>
</evidence>
<dbReference type="PROSITE" id="PS51900">
    <property type="entry name" value="CB"/>
    <property type="match status" value="1"/>
</dbReference>
<dbReference type="Gene3D" id="1.10.443.10">
    <property type="entry name" value="Intergrase catalytic core"/>
    <property type="match status" value="1"/>
</dbReference>
<feature type="domain" description="Tyr recombinase" evidence="6">
    <location>
        <begin position="213"/>
        <end position="394"/>
    </location>
</feature>
<keyword evidence="3 5" id="KW-0238">DNA-binding</keyword>
<evidence type="ECO:0000256" key="5">
    <source>
        <dbReference type="PROSITE-ProRule" id="PRU01248"/>
    </source>
</evidence>
<evidence type="ECO:0000256" key="3">
    <source>
        <dbReference type="ARBA" id="ARBA00023125"/>
    </source>
</evidence>
<dbReference type="AlphaFoldDB" id="A0A939K3B8"/>
<comment type="similarity">
    <text evidence="1">Belongs to the 'phage' integrase family.</text>
</comment>
<dbReference type="Pfam" id="PF00589">
    <property type="entry name" value="Phage_integrase"/>
    <property type="match status" value="1"/>
</dbReference>
<keyword evidence="2" id="KW-0229">DNA integration</keyword>
<name>A0A939K3B8_9BACT</name>
<evidence type="ECO:0000313" key="9">
    <source>
        <dbReference type="Proteomes" id="UP000664034"/>
    </source>
</evidence>
<dbReference type="EMBL" id="JAFMYV010000012">
    <property type="protein sequence ID" value="MBO0939082.1"/>
    <property type="molecule type" value="Genomic_DNA"/>
</dbReference>
<dbReference type="InterPro" id="IPR010998">
    <property type="entry name" value="Integrase_recombinase_N"/>
</dbReference>
<comment type="caution">
    <text evidence="8">The sequence shown here is derived from an EMBL/GenBank/DDBJ whole genome shotgun (WGS) entry which is preliminary data.</text>
</comment>
<dbReference type="GO" id="GO:0015074">
    <property type="term" value="P:DNA integration"/>
    <property type="evidence" value="ECO:0007669"/>
    <property type="project" value="UniProtKB-KW"/>
</dbReference>
<accession>A0A939K3B8</accession>
<keyword evidence="4" id="KW-0233">DNA recombination</keyword>
<dbReference type="SUPFAM" id="SSF56349">
    <property type="entry name" value="DNA breaking-rejoining enzymes"/>
    <property type="match status" value="1"/>
</dbReference>
<reference evidence="8" key="1">
    <citation type="submission" date="2021-03" db="EMBL/GenBank/DDBJ databases">
        <title>Fibrella sp. HMF5335 genome sequencing and assembly.</title>
        <authorList>
            <person name="Kang H."/>
            <person name="Kim H."/>
            <person name="Bae S."/>
            <person name="Joh K."/>
        </authorList>
    </citation>
    <scope>NUCLEOTIDE SEQUENCE</scope>
    <source>
        <strain evidence="8">HMF5335</strain>
    </source>
</reference>
<dbReference type="InterPro" id="IPR044068">
    <property type="entry name" value="CB"/>
</dbReference>
<evidence type="ECO:0000256" key="1">
    <source>
        <dbReference type="ARBA" id="ARBA00008857"/>
    </source>
</evidence>